<dbReference type="STRING" id="521013.SAMN04488567_3592"/>
<evidence type="ECO:0000259" key="6">
    <source>
        <dbReference type="Pfam" id="PF00551"/>
    </source>
</evidence>
<dbReference type="Proteomes" id="UP000198922">
    <property type="component" value="Unassembled WGS sequence"/>
</dbReference>
<comment type="pathway">
    <text evidence="1">Purine metabolism; IMP biosynthesis via de novo pathway; N(2)-formyl-N(1)-(5-phospho-D-ribosyl)glycinamide from N(1)-(5-phospho-D-ribosyl)glycinamide (10-formyl THF route): step 1/1.</text>
</comment>
<evidence type="ECO:0000313" key="7">
    <source>
        <dbReference type="EMBL" id="SDF18217.1"/>
    </source>
</evidence>
<gene>
    <name evidence="7" type="ORF">SAMN04488567_3592</name>
</gene>
<evidence type="ECO:0000256" key="3">
    <source>
        <dbReference type="ARBA" id="ARBA00022679"/>
    </source>
</evidence>
<keyword evidence="8" id="KW-1185">Reference proteome</keyword>
<dbReference type="GO" id="GO:0006189">
    <property type="term" value="P:'de novo' IMP biosynthetic process"/>
    <property type="evidence" value="ECO:0007669"/>
    <property type="project" value="TreeGrafter"/>
</dbReference>
<dbReference type="Gene3D" id="3.40.50.12230">
    <property type="match status" value="1"/>
</dbReference>
<dbReference type="InterPro" id="IPR002376">
    <property type="entry name" value="Formyl_transf_N"/>
</dbReference>
<accession>A0A1G7IZU0</accession>
<dbReference type="CDD" id="cd08653">
    <property type="entry name" value="FMT_core_like_3"/>
    <property type="match status" value="1"/>
</dbReference>
<dbReference type="GO" id="GO:0004644">
    <property type="term" value="F:phosphoribosylglycinamide formyltransferase activity"/>
    <property type="evidence" value="ECO:0007669"/>
    <property type="project" value="UniProtKB-EC"/>
</dbReference>
<dbReference type="PANTHER" id="PTHR43369">
    <property type="entry name" value="PHOSPHORIBOSYLGLYCINAMIDE FORMYLTRANSFERASE"/>
    <property type="match status" value="1"/>
</dbReference>
<dbReference type="GO" id="GO:0005829">
    <property type="term" value="C:cytosol"/>
    <property type="evidence" value="ECO:0007669"/>
    <property type="project" value="TreeGrafter"/>
</dbReference>
<dbReference type="OrthoDB" id="5355061at2"/>
<reference evidence="8" key="1">
    <citation type="submission" date="2016-10" db="EMBL/GenBank/DDBJ databases">
        <authorList>
            <person name="Varghese N."/>
            <person name="Submissions S."/>
        </authorList>
    </citation>
    <scope>NUCLEOTIDE SEQUENCE [LARGE SCALE GENOMIC DNA]</scope>
    <source>
        <strain evidence="8">DSM 21424</strain>
    </source>
</reference>
<evidence type="ECO:0000256" key="2">
    <source>
        <dbReference type="ARBA" id="ARBA00012254"/>
    </source>
</evidence>
<dbReference type="RefSeq" id="WP_090114260.1">
    <property type="nucleotide sequence ID" value="NZ_FNAT01000008.1"/>
</dbReference>
<dbReference type="AlphaFoldDB" id="A0A1G7IZU0"/>
<dbReference type="Pfam" id="PF00551">
    <property type="entry name" value="Formyl_trans_N"/>
    <property type="match status" value="1"/>
</dbReference>
<evidence type="ECO:0000256" key="4">
    <source>
        <dbReference type="ARBA" id="ARBA00022755"/>
    </source>
</evidence>
<evidence type="ECO:0000256" key="5">
    <source>
        <dbReference type="SAM" id="MobiDB-lite"/>
    </source>
</evidence>
<dbReference type="PANTHER" id="PTHR43369:SF2">
    <property type="entry name" value="PHOSPHORIBOSYLGLYCINAMIDE FORMYLTRANSFERASE"/>
    <property type="match status" value="1"/>
</dbReference>
<evidence type="ECO:0000256" key="1">
    <source>
        <dbReference type="ARBA" id="ARBA00005054"/>
    </source>
</evidence>
<organism evidence="7 8">
    <name type="scientific">Limimaricola pyoseonensis</name>
    <dbReference type="NCBI Taxonomy" id="521013"/>
    <lineage>
        <taxon>Bacteria</taxon>
        <taxon>Pseudomonadati</taxon>
        <taxon>Pseudomonadota</taxon>
        <taxon>Alphaproteobacteria</taxon>
        <taxon>Rhodobacterales</taxon>
        <taxon>Paracoccaceae</taxon>
        <taxon>Limimaricola</taxon>
    </lineage>
</organism>
<dbReference type="SUPFAM" id="SSF53328">
    <property type="entry name" value="Formyltransferase"/>
    <property type="match status" value="1"/>
</dbReference>
<dbReference type="InterPro" id="IPR036477">
    <property type="entry name" value="Formyl_transf_N_sf"/>
</dbReference>
<dbReference type="EC" id="2.1.2.2" evidence="2"/>
<keyword evidence="3 7" id="KW-0808">Transferase</keyword>
<sequence>MSGGIVLMCHEAPFGRAMARAMAARFGTELSGVMVIDRRPGRRQRLARWLARWRRPALERRLERAERRLAAAAARDFAARAAPPEDWPERVALLRTADPNAEPGRDWLSALAPELLVVTGAPILRPALLAIPTGGALNLHSSLLPAYRGSQAEFWQVLEGGWDSCGLSVHMIDAGVDTGAIVLQRPLAAGPGDSPQALRMRNLLAALEAVPEAVAQLREGRAVPRPQPPGAPARRARDRTPELRARLLRQIGHPGFTDAPPEPAAAGARPA</sequence>
<name>A0A1G7IZU0_9RHOB</name>
<dbReference type="EMBL" id="FNAT01000008">
    <property type="protein sequence ID" value="SDF18217.1"/>
    <property type="molecule type" value="Genomic_DNA"/>
</dbReference>
<evidence type="ECO:0000313" key="8">
    <source>
        <dbReference type="Proteomes" id="UP000198922"/>
    </source>
</evidence>
<feature type="region of interest" description="Disordered" evidence="5">
    <location>
        <begin position="219"/>
        <end position="271"/>
    </location>
</feature>
<feature type="domain" description="Formyl transferase N-terminal" evidence="6">
    <location>
        <begin position="106"/>
        <end position="213"/>
    </location>
</feature>
<protein>
    <recommendedName>
        <fullName evidence="2">phosphoribosylglycinamide formyltransferase 1</fullName>
        <ecNumber evidence="2">2.1.2.2</ecNumber>
    </recommendedName>
</protein>
<proteinExistence type="predicted"/>
<keyword evidence="4" id="KW-0658">Purine biosynthesis</keyword>